<evidence type="ECO:0000256" key="2">
    <source>
        <dbReference type="SAM" id="Phobius"/>
    </source>
</evidence>
<dbReference type="InterPro" id="IPR057032">
    <property type="entry name" value="MBTPS1_4th"/>
</dbReference>
<evidence type="ECO:0000259" key="3">
    <source>
        <dbReference type="Pfam" id="PF23090"/>
    </source>
</evidence>
<name>A0AAF0UT06_SOLVR</name>
<keyword evidence="2" id="KW-0812">Transmembrane</keyword>
<feature type="transmembrane region" description="Helical" evidence="2">
    <location>
        <begin position="166"/>
        <end position="190"/>
    </location>
</feature>
<dbReference type="Pfam" id="PF23090">
    <property type="entry name" value="MBTPS1_4th"/>
    <property type="match status" value="1"/>
</dbReference>
<keyword evidence="5" id="KW-1185">Reference proteome</keyword>
<feature type="domain" description="MBTPS1 fourth" evidence="3">
    <location>
        <begin position="2"/>
        <end position="61"/>
    </location>
</feature>
<sequence length="239" mass="26756">MQTDSPILGLLEVGGGRIAVYGDSNCLDSSHMVADCYWLLKKILDFTSRNEKDPVLFSDSVTQNTPLYVDNNKLPSRRTDVNFSMYSRVVGKELICERDSRFEVWGTKGYNLQAWGKNRRLPAYPVNNLGTGLSSTVETNSAQKNGDSLENKYWSSVYKDDIDMPLLLLVASHWFVPIVAIIGLVLLFWLMQQRGRRRRRSRSEERFDGGGGDGRGQCEGAEGSIDGSQEPMLFAEVSG</sequence>
<organism evidence="4 5">
    <name type="scientific">Solanum verrucosum</name>
    <dbReference type="NCBI Taxonomy" id="315347"/>
    <lineage>
        <taxon>Eukaryota</taxon>
        <taxon>Viridiplantae</taxon>
        <taxon>Streptophyta</taxon>
        <taxon>Embryophyta</taxon>
        <taxon>Tracheophyta</taxon>
        <taxon>Spermatophyta</taxon>
        <taxon>Magnoliopsida</taxon>
        <taxon>eudicotyledons</taxon>
        <taxon>Gunneridae</taxon>
        <taxon>Pentapetalae</taxon>
        <taxon>asterids</taxon>
        <taxon>lamiids</taxon>
        <taxon>Solanales</taxon>
        <taxon>Solanaceae</taxon>
        <taxon>Solanoideae</taxon>
        <taxon>Solaneae</taxon>
        <taxon>Solanum</taxon>
    </lineage>
</organism>
<gene>
    <name evidence="4" type="ORF">MTR67_045442</name>
</gene>
<reference evidence="4" key="1">
    <citation type="submission" date="2023-08" db="EMBL/GenBank/DDBJ databases">
        <title>A de novo genome assembly of Solanum verrucosum Schlechtendal, a Mexican diploid species geographically isolated from the other diploid A-genome species in potato relatives.</title>
        <authorList>
            <person name="Hosaka K."/>
        </authorList>
    </citation>
    <scope>NUCLEOTIDE SEQUENCE</scope>
    <source>
        <tissue evidence="4">Young leaves</tissue>
    </source>
</reference>
<keyword evidence="2" id="KW-0472">Membrane</keyword>
<evidence type="ECO:0000256" key="1">
    <source>
        <dbReference type="SAM" id="MobiDB-lite"/>
    </source>
</evidence>
<evidence type="ECO:0000313" key="5">
    <source>
        <dbReference type="Proteomes" id="UP001234989"/>
    </source>
</evidence>
<evidence type="ECO:0000313" key="4">
    <source>
        <dbReference type="EMBL" id="WMV52057.1"/>
    </source>
</evidence>
<keyword evidence="2" id="KW-1133">Transmembrane helix</keyword>
<dbReference type="AlphaFoldDB" id="A0AAF0UT06"/>
<dbReference type="EMBL" id="CP133621">
    <property type="protein sequence ID" value="WMV52057.1"/>
    <property type="molecule type" value="Genomic_DNA"/>
</dbReference>
<proteinExistence type="predicted"/>
<accession>A0AAF0UT06</accession>
<dbReference type="Proteomes" id="UP001234989">
    <property type="component" value="Chromosome 10"/>
</dbReference>
<protein>
    <recommendedName>
        <fullName evidence="3">MBTPS1 fourth domain-containing protein</fullName>
    </recommendedName>
</protein>
<feature type="region of interest" description="Disordered" evidence="1">
    <location>
        <begin position="200"/>
        <end position="239"/>
    </location>
</feature>